<dbReference type="GO" id="GO:0008757">
    <property type="term" value="F:S-adenosylmethionine-dependent methyltransferase activity"/>
    <property type="evidence" value="ECO:0007669"/>
    <property type="project" value="TreeGrafter"/>
</dbReference>
<dbReference type="GO" id="GO:0035657">
    <property type="term" value="C:eRF1 methyltransferase complex"/>
    <property type="evidence" value="ECO:0007669"/>
    <property type="project" value="TreeGrafter"/>
</dbReference>
<dbReference type="InterPro" id="IPR052190">
    <property type="entry name" value="Euk-Arch_PrmC-MTase"/>
</dbReference>
<dbReference type="AlphaFoldDB" id="A0A8H3EFM1"/>
<protein>
    <recommendedName>
        <fullName evidence="5">Methyltransferase small domain-containing protein</fullName>
    </recommendedName>
</protein>
<dbReference type="GO" id="GO:0003676">
    <property type="term" value="F:nucleic acid binding"/>
    <property type="evidence" value="ECO:0007669"/>
    <property type="project" value="InterPro"/>
</dbReference>
<sequence length="249" mass="27230">MLPTPETPGLPDSIYPPSEDSYLLLDALSDPIQISFLTERLKNTTCPLVADLGTGSGVILALVLAHAKLLLGRSDVLGLGVDINRDACFYSRNTVLANCKEHGSQATYLTTINSSLLAGLRPRQIDLLIFNPPYVPTPDVPTAMTPEAGPFQGKLAAHDRDSHLLSLSYSGGKDGLEVTNKLLEDLPNCLSQRGIAYVLLCKANKVEEIIKRILAWPKSEDTEWKAEVVRSSGKQAGWERLVILRIWRS</sequence>
<dbReference type="Gene3D" id="3.40.50.150">
    <property type="entry name" value="Vaccinia Virus protein VP39"/>
    <property type="match status" value="1"/>
</dbReference>
<evidence type="ECO:0000313" key="7">
    <source>
        <dbReference type="Proteomes" id="UP000664169"/>
    </source>
</evidence>
<dbReference type="Proteomes" id="UP000664169">
    <property type="component" value="Unassembled WGS sequence"/>
</dbReference>
<dbReference type="GO" id="GO:0008276">
    <property type="term" value="F:protein methyltransferase activity"/>
    <property type="evidence" value="ECO:0007669"/>
    <property type="project" value="TreeGrafter"/>
</dbReference>
<dbReference type="OrthoDB" id="406152at2759"/>
<accession>A0A8H3EFM1</accession>
<proteinExistence type="inferred from homology"/>
<dbReference type="InterPro" id="IPR002052">
    <property type="entry name" value="DNA_methylase_N6_adenine_CS"/>
</dbReference>
<comment type="similarity">
    <text evidence="1">Belongs to the eukaryotic/archaeal PrmC-related family.</text>
</comment>
<gene>
    <name evidence="6" type="ORF">GOMPHAMPRED_000084</name>
</gene>
<keyword evidence="3" id="KW-0808">Transferase</keyword>
<evidence type="ECO:0000256" key="1">
    <source>
        <dbReference type="ARBA" id="ARBA00006149"/>
    </source>
</evidence>
<name>A0A8H3EFM1_9LECA</name>
<dbReference type="PANTHER" id="PTHR45875">
    <property type="entry name" value="METHYLTRANSFERASE N6AMT1"/>
    <property type="match status" value="1"/>
</dbReference>
<dbReference type="InterPro" id="IPR007848">
    <property type="entry name" value="Small_mtfrase_dom"/>
</dbReference>
<dbReference type="EMBL" id="CAJPDQ010000001">
    <property type="protein sequence ID" value="CAF9903077.1"/>
    <property type="molecule type" value="Genomic_DNA"/>
</dbReference>
<keyword evidence="4" id="KW-0949">S-adenosyl-L-methionine</keyword>
<feature type="domain" description="Methyltransferase small" evidence="5">
    <location>
        <begin position="36"/>
        <end position="135"/>
    </location>
</feature>
<evidence type="ECO:0000256" key="3">
    <source>
        <dbReference type="ARBA" id="ARBA00022679"/>
    </source>
</evidence>
<dbReference type="PANTHER" id="PTHR45875:SF1">
    <property type="entry name" value="METHYLTRANSFERASE N6AMT1"/>
    <property type="match status" value="1"/>
</dbReference>
<evidence type="ECO:0000259" key="5">
    <source>
        <dbReference type="Pfam" id="PF05175"/>
    </source>
</evidence>
<dbReference type="InterPro" id="IPR029063">
    <property type="entry name" value="SAM-dependent_MTases_sf"/>
</dbReference>
<evidence type="ECO:0000256" key="4">
    <source>
        <dbReference type="ARBA" id="ARBA00022691"/>
    </source>
</evidence>
<comment type="caution">
    <text evidence="6">The sequence shown here is derived from an EMBL/GenBank/DDBJ whole genome shotgun (WGS) entry which is preliminary data.</text>
</comment>
<dbReference type="PROSITE" id="PS00092">
    <property type="entry name" value="N6_MTASE"/>
    <property type="match status" value="1"/>
</dbReference>
<dbReference type="Pfam" id="PF05175">
    <property type="entry name" value="MTS"/>
    <property type="match status" value="1"/>
</dbReference>
<keyword evidence="2" id="KW-0489">Methyltransferase</keyword>
<organism evidence="6 7">
    <name type="scientific">Gomphillus americanus</name>
    <dbReference type="NCBI Taxonomy" id="1940652"/>
    <lineage>
        <taxon>Eukaryota</taxon>
        <taxon>Fungi</taxon>
        <taxon>Dikarya</taxon>
        <taxon>Ascomycota</taxon>
        <taxon>Pezizomycotina</taxon>
        <taxon>Lecanoromycetes</taxon>
        <taxon>OSLEUM clade</taxon>
        <taxon>Ostropomycetidae</taxon>
        <taxon>Ostropales</taxon>
        <taxon>Graphidaceae</taxon>
        <taxon>Gomphilloideae</taxon>
        <taxon>Gomphillus</taxon>
    </lineage>
</organism>
<reference evidence="6" key="1">
    <citation type="submission" date="2021-03" db="EMBL/GenBank/DDBJ databases">
        <authorList>
            <person name="Tagirdzhanova G."/>
        </authorList>
    </citation>
    <scope>NUCLEOTIDE SEQUENCE</scope>
</reference>
<keyword evidence="7" id="KW-1185">Reference proteome</keyword>
<dbReference type="SUPFAM" id="SSF53335">
    <property type="entry name" value="S-adenosyl-L-methionine-dependent methyltransferases"/>
    <property type="match status" value="1"/>
</dbReference>
<dbReference type="GO" id="GO:0032259">
    <property type="term" value="P:methylation"/>
    <property type="evidence" value="ECO:0007669"/>
    <property type="project" value="UniProtKB-KW"/>
</dbReference>
<evidence type="ECO:0000256" key="2">
    <source>
        <dbReference type="ARBA" id="ARBA00022603"/>
    </source>
</evidence>
<evidence type="ECO:0000313" key="6">
    <source>
        <dbReference type="EMBL" id="CAF9903077.1"/>
    </source>
</evidence>